<proteinExistence type="predicted"/>
<dbReference type="AlphaFoldDB" id="A0A510KIR8"/>
<accession>A0A510KIR8</accession>
<reference evidence="1 2" key="1">
    <citation type="submission" date="2019-07" db="EMBL/GenBank/DDBJ databases">
        <title>Complete Genome Sequence of Leptotrichia wadei Strain JMUB3934.</title>
        <authorList>
            <person name="Watanabe S."/>
            <person name="Cui L."/>
        </authorList>
    </citation>
    <scope>NUCLEOTIDE SEQUENCE [LARGE SCALE GENOMIC DNA]</scope>
    <source>
        <strain evidence="1 2">JMUB3934</strain>
    </source>
</reference>
<evidence type="ECO:0000313" key="2">
    <source>
        <dbReference type="Proteomes" id="UP000321501"/>
    </source>
</evidence>
<evidence type="ECO:0000313" key="1">
    <source>
        <dbReference type="EMBL" id="BBM49833.1"/>
    </source>
</evidence>
<name>A0A510KIR8_9FUSO</name>
<gene>
    <name evidence="1" type="ORF">JMUB3934_1129</name>
</gene>
<organism evidence="1 2">
    <name type="scientific">Leptotrichia wadei</name>
    <dbReference type="NCBI Taxonomy" id="157687"/>
    <lineage>
        <taxon>Bacteria</taxon>
        <taxon>Fusobacteriati</taxon>
        <taxon>Fusobacteriota</taxon>
        <taxon>Fusobacteriia</taxon>
        <taxon>Fusobacteriales</taxon>
        <taxon>Leptotrichiaceae</taxon>
        <taxon>Leptotrichia</taxon>
    </lineage>
</organism>
<dbReference type="EMBL" id="AP019835">
    <property type="protein sequence ID" value="BBM49833.1"/>
    <property type="molecule type" value="Genomic_DNA"/>
</dbReference>
<dbReference type="Proteomes" id="UP000321501">
    <property type="component" value="Chromosome"/>
</dbReference>
<sequence length="140" mass="17158">MENRNHLKEIIDFEKSIKRTEKSLIFNDEFFKECEIVKYRFLFEEYDTLYFKFGTCCKNWRGNIFFIEKLNFSDKYQYQWHSVFIFVLNDIDGYENMLTLSKHDKKIRLVFDTHTRAEFQDITIAYSFDELIDGLYLSDN</sequence>
<protein>
    <submittedName>
        <fullName evidence="1">Uncharacterized protein</fullName>
    </submittedName>
</protein>
<dbReference type="RefSeq" id="WP_146964304.1">
    <property type="nucleotide sequence ID" value="NZ_AP019835.1"/>
</dbReference>